<evidence type="ECO:0000256" key="11">
    <source>
        <dbReference type="SAM" id="Phobius"/>
    </source>
</evidence>
<feature type="transmembrane region" description="Helical" evidence="11">
    <location>
        <begin position="449"/>
        <end position="473"/>
    </location>
</feature>
<keyword evidence="4" id="KW-0433">Leucine-rich repeat</keyword>
<gene>
    <name evidence="15" type="primary">LOC105156742</name>
</gene>
<comment type="subcellular location">
    <subcellularLocation>
        <location evidence="1">Cell membrane</location>
        <topology evidence="1">Single-pass type I membrane protein</topology>
    </subcellularLocation>
</comment>
<evidence type="ECO:0000313" key="14">
    <source>
        <dbReference type="Proteomes" id="UP000504604"/>
    </source>
</evidence>
<evidence type="ECO:0000256" key="5">
    <source>
        <dbReference type="ARBA" id="ARBA00022692"/>
    </source>
</evidence>
<reference evidence="15" key="2">
    <citation type="submission" date="2025-08" db="UniProtKB">
        <authorList>
            <consortium name="RefSeq"/>
        </authorList>
    </citation>
    <scope>IDENTIFICATION</scope>
</reference>
<dbReference type="PANTHER" id="PTHR48063">
    <property type="entry name" value="LRR RECEPTOR-LIKE KINASE"/>
    <property type="match status" value="1"/>
</dbReference>
<dbReference type="GO" id="GO:0006952">
    <property type="term" value="P:defense response"/>
    <property type="evidence" value="ECO:0007669"/>
    <property type="project" value="UniProtKB-ARBA"/>
</dbReference>
<dbReference type="FunFam" id="3.80.10.10:FF:000299">
    <property type="entry name" value="Piriformospora indica-insensitive protein 2"/>
    <property type="match status" value="1"/>
</dbReference>
<evidence type="ECO:0000256" key="4">
    <source>
        <dbReference type="ARBA" id="ARBA00022614"/>
    </source>
</evidence>
<comment type="similarity">
    <text evidence="2">Belongs to the RLP family.</text>
</comment>
<dbReference type="InterPro" id="IPR003591">
    <property type="entry name" value="Leu-rich_rpt_typical-subtyp"/>
</dbReference>
<keyword evidence="3" id="KW-1003">Cell membrane</keyword>
<proteinExistence type="inferred from homology"/>
<feature type="signal peptide" evidence="12">
    <location>
        <begin position="1"/>
        <end position="23"/>
    </location>
</feature>
<evidence type="ECO:0000256" key="7">
    <source>
        <dbReference type="ARBA" id="ARBA00022737"/>
    </source>
</evidence>
<evidence type="ECO:0000256" key="8">
    <source>
        <dbReference type="ARBA" id="ARBA00022989"/>
    </source>
</evidence>
<protein>
    <submittedName>
        <fullName evidence="15">Piriformospora indica-insensitive protein 2-like</fullName>
    </submittedName>
</protein>
<dbReference type="GO" id="GO:0051707">
    <property type="term" value="P:response to other organism"/>
    <property type="evidence" value="ECO:0007669"/>
    <property type="project" value="UniProtKB-ARBA"/>
</dbReference>
<dbReference type="GO" id="GO:0005886">
    <property type="term" value="C:plasma membrane"/>
    <property type="evidence" value="ECO:0007669"/>
    <property type="project" value="UniProtKB-SubCell"/>
</dbReference>
<dbReference type="Gene3D" id="3.80.10.10">
    <property type="entry name" value="Ribonuclease Inhibitor"/>
    <property type="match status" value="3"/>
</dbReference>
<dbReference type="PANTHER" id="PTHR48063:SF90">
    <property type="entry name" value="OS11G0565920 PROTEIN"/>
    <property type="match status" value="1"/>
</dbReference>
<evidence type="ECO:0000256" key="9">
    <source>
        <dbReference type="ARBA" id="ARBA00023136"/>
    </source>
</evidence>
<evidence type="ECO:0000313" key="15">
    <source>
        <dbReference type="RefSeq" id="XP_020547146.1"/>
    </source>
</evidence>
<dbReference type="Pfam" id="PF23598">
    <property type="entry name" value="LRR_14"/>
    <property type="match status" value="1"/>
</dbReference>
<evidence type="ECO:0000256" key="3">
    <source>
        <dbReference type="ARBA" id="ARBA00022475"/>
    </source>
</evidence>
<dbReference type="SUPFAM" id="SSF52058">
    <property type="entry name" value="L domain-like"/>
    <property type="match status" value="1"/>
</dbReference>
<evidence type="ECO:0000256" key="12">
    <source>
        <dbReference type="SAM" id="SignalP"/>
    </source>
</evidence>
<dbReference type="InterPro" id="IPR032675">
    <property type="entry name" value="LRR_dom_sf"/>
</dbReference>
<feature type="domain" description="Disease resistance R13L4/SHOC-2-like LRR" evidence="13">
    <location>
        <begin position="168"/>
        <end position="295"/>
    </location>
</feature>
<dbReference type="RefSeq" id="XP_020547146.1">
    <property type="nucleotide sequence ID" value="XM_020691487.1"/>
</dbReference>
<evidence type="ECO:0000256" key="10">
    <source>
        <dbReference type="ARBA" id="ARBA00023180"/>
    </source>
</evidence>
<sequence>MKKIKPLRFSILVLCVFYLSVWCNGEDESVAAPMKRTEVEALYSAIQAFVGKWWNGSDLYPDPCGWTPIQGVSCDLFDGFWYVTELRFGPLHDNSLSCAYNAEFSPHLFALRRLKALSFFSCFVSPRRYPVSIPTQNWEVLAASLESLEFRSNLGLTGRIPSTFGELKNLRSLVLIENGLTGELQANLGNLINLRRLNLAGNSFTGRIPDNFGGLNSLLILDMSRNSLSGSLPLSFGGLNSLLKLDLSYNKLEGKIPEELGNLKKLTLVDLSNNKFSGGLTKSLQNLSSLEELVLSNNPTGGDLTSLEWQNLRGLAALDLSNMSLIGGIPESIAGLKGLRFLGLNDNKLTGDIPPKLASLPNVSALYLHGNNLTGEIKFSEWFYGKLGRRFGAWDNPNLCYPIGLMPTSYAPFGVKLCQQEIMKYETHLGSKVKNGNWDHIDSKPMVSLGFSVCGVSGLVYLVELLMVLVFSFSPYI</sequence>
<dbReference type="GeneID" id="105156742"/>
<dbReference type="KEGG" id="sind:105156742"/>
<dbReference type="InterPro" id="IPR046956">
    <property type="entry name" value="RLP23-like"/>
</dbReference>
<dbReference type="PRINTS" id="PR00019">
    <property type="entry name" value="LEURICHRPT"/>
</dbReference>
<keyword evidence="14" id="KW-1185">Reference proteome</keyword>
<dbReference type="FunFam" id="3.80.10.10:FF:000269">
    <property type="entry name" value="Piriformospora indica-insensitive protein 2"/>
    <property type="match status" value="1"/>
</dbReference>
<dbReference type="OrthoDB" id="676979at2759"/>
<accession>A0A8M8UTJ0</accession>
<dbReference type="Pfam" id="PF00560">
    <property type="entry name" value="LRR_1"/>
    <property type="match status" value="1"/>
</dbReference>
<dbReference type="InterPro" id="IPR001611">
    <property type="entry name" value="Leu-rich_rpt"/>
</dbReference>
<keyword evidence="6 12" id="KW-0732">Signal</keyword>
<organism evidence="14 15">
    <name type="scientific">Sesamum indicum</name>
    <name type="common">Oriental sesame</name>
    <name type="synonym">Sesamum orientale</name>
    <dbReference type="NCBI Taxonomy" id="4182"/>
    <lineage>
        <taxon>Eukaryota</taxon>
        <taxon>Viridiplantae</taxon>
        <taxon>Streptophyta</taxon>
        <taxon>Embryophyta</taxon>
        <taxon>Tracheophyta</taxon>
        <taxon>Spermatophyta</taxon>
        <taxon>Magnoliopsida</taxon>
        <taxon>eudicotyledons</taxon>
        <taxon>Gunneridae</taxon>
        <taxon>Pentapetalae</taxon>
        <taxon>asterids</taxon>
        <taxon>lamiids</taxon>
        <taxon>Lamiales</taxon>
        <taxon>Pedaliaceae</taxon>
        <taxon>Sesamum</taxon>
    </lineage>
</organism>
<keyword evidence="8 11" id="KW-1133">Transmembrane helix</keyword>
<feature type="chain" id="PRO_5035420050" evidence="12">
    <location>
        <begin position="24"/>
        <end position="477"/>
    </location>
</feature>
<keyword evidence="5 11" id="KW-0812">Transmembrane</keyword>
<reference evidence="15" key="1">
    <citation type="journal article" date="2012" name="BMC Genomics">
        <title>Development and validation of genic-SSR markers in sesame by RNA-seq.</title>
        <authorList>
            <person name="Zhang H."/>
            <person name="Wei L."/>
            <person name="Miao H."/>
            <person name="Zhang T."/>
            <person name="Wang C."/>
        </authorList>
    </citation>
    <scope>NUCLEOTIDE SEQUENCE</scope>
</reference>
<dbReference type="AlphaFoldDB" id="A0A8M8UTJ0"/>
<keyword evidence="10" id="KW-0325">Glycoprotein</keyword>
<keyword evidence="7" id="KW-0677">Repeat</keyword>
<name>A0A8M8UTJ0_SESIN</name>
<evidence type="ECO:0000256" key="6">
    <source>
        <dbReference type="ARBA" id="ARBA00022729"/>
    </source>
</evidence>
<keyword evidence="9 11" id="KW-0472">Membrane</keyword>
<dbReference type="SMART" id="SM00369">
    <property type="entry name" value="LRR_TYP"/>
    <property type="match status" value="4"/>
</dbReference>
<evidence type="ECO:0000259" key="13">
    <source>
        <dbReference type="Pfam" id="PF23598"/>
    </source>
</evidence>
<evidence type="ECO:0000256" key="1">
    <source>
        <dbReference type="ARBA" id="ARBA00004251"/>
    </source>
</evidence>
<dbReference type="InterPro" id="IPR055414">
    <property type="entry name" value="LRR_R13L4/SHOC2-like"/>
</dbReference>
<evidence type="ECO:0000256" key="2">
    <source>
        <dbReference type="ARBA" id="ARBA00009592"/>
    </source>
</evidence>
<dbReference type="Proteomes" id="UP000504604">
    <property type="component" value="Linkage group LG2"/>
</dbReference>